<comment type="caution">
    <text evidence="2">The sequence shown here is derived from an EMBL/GenBank/DDBJ whole genome shotgun (WGS) entry which is preliminary data.</text>
</comment>
<sequence>WTLIYIATAWYIWKRRNLAAHGGRIWERTFFWQMVQQGAREINSLAKPVFERTPTRSIEMWQRPNNGWVKVNVDGSKISEPESVAVEGVLRDDSGNWIAGFQRRIGTCDVTAAELIAIRDGLSLVWVFGYRQVVVESDSLVVVQLIRNADTRFHPLAGVIEGWRQYIDKDWRCKLAHIPRGRNSLVDGMARMAHQALNVEILFSTPSVELQHIMQVEAAGL</sequence>
<feature type="non-terminal residue" evidence="2">
    <location>
        <position position="1"/>
    </location>
</feature>
<evidence type="ECO:0000313" key="3">
    <source>
        <dbReference type="EMBL" id="CAI0399708.1"/>
    </source>
</evidence>
<dbReference type="InterPro" id="IPR002156">
    <property type="entry name" value="RNaseH_domain"/>
</dbReference>
<dbReference type="CDD" id="cd06222">
    <property type="entry name" value="RNase_H_like"/>
    <property type="match status" value="1"/>
</dbReference>
<dbReference type="InterPro" id="IPR044730">
    <property type="entry name" value="RNase_H-like_dom_plant"/>
</dbReference>
<keyword evidence="4" id="KW-1185">Reference proteome</keyword>
<protein>
    <recommendedName>
        <fullName evidence="1">RNase H type-1 domain-containing protein</fullName>
    </recommendedName>
</protein>
<dbReference type="Proteomes" id="UP001154282">
    <property type="component" value="Unassembled WGS sequence"/>
</dbReference>
<evidence type="ECO:0000313" key="4">
    <source>
        <dbReference type="Proteomes" id="UP001154282"/>
    </source>
</evidence>
<dbReference type="EMBL" id="CAMGYJ010000004">
    <property type="protein sequence ID" value="CAI0399604.1"/>
    <property type="molecule type" value="Genomic_DNA"/>
</dbReference>
<name>A0AAV0IR37_9ROSI</name>
<dbReference type="GO" id="GO:0004523">
    <property type="term" value="F:RNA-DNA hybrid ribonuclease activity"/>
    <property type="evidence" value="ECO:0007669"/>
    <property type="project" value="InterPro"/>
</dbReference>
<evidence type="ECO:0000313" key="2">
    <source>
        <dbReference type="EMBL" id="CAI0399604.1"/>
    </source>
</evidence>
<dbReference type="InterPro" id="IPR036397">
    <property type="entry name" value="RNaseH_sf"/>
</dbReference>
<proteinExistence type="predicted"/>
<reference evidence="2" key="1">
    <citation type="submission" date="2022-08" db="EMBL/GenBank/DDBJ databases">
        <authorList>
            <person name="Gutierrez-Valencia J."/>
        </authorList>
    </citation>
    <scope>NUCLEOTIDE SEQUENCE</scope>
</reference>
<dbReference type="PANTHER" id="PTHR47723">
    <property type="entry name" value="OS05G0353850 PROTEIN"/>
    <property type="match status" value="1"/>
</dbReference>
<evidence type="ECO:0000259" key="1">
    <source>
        <dbReference type="Pfam" id="PF13456"/>
    </source>
</evidence>
<gene>
    <name evidence="2" type="ORF">LITE_LOCUS10388</name>
    <name evidence="3" type="ORF">LITE_LOCUS10430</name>
</gene>
<dbReference type="EMBL" id="CAMGYJ010000004">
    <property type="protein sequence ID" value="CAI0399708.1"/>
    <property type="molecule type" value="Genomic_DNA"/>
</dbReference>
<dbReference type="GO" id="GO:0003676">
    <property type="term" value="F:nucleic acid binding"/>
    <property type="evidence" value="ECO:0007669"/>
    <property type="project" value="InterPro"/>
</dbReference>
<dbReference type="PANTHER" id="PTHR47723:SF19">
    <property type="entry name" value="POLYNUCLEOTIDYL TRANSFERASE, RIBONUCLEASE H-LIKE SUPERFAMILY PROTEIN"/>
    <property type="match status" value="1"/>
</dbReference>
<dbReference type="InterPro" id="IPR012337">
    <property type="entry name" value="RNaseH-like_sf"/>
</dbReference>
<feature type="domain" description="RNase H type-1" evidence="1">
    <location>
        <begin position="72"/>
        <end position="193"/>
    </location>
</feature>
<dbReference type="AlphaFoldDB" id="A0AAV0IR37"/>
<dbReference type="Gene3D" id="3.30.420.10">
    <property type="entry name" value="Ribonuclease H-like superfamily/Ribonuclease H"/>
    <property type="match status" value="1"/>
</dbReference>
<organism evidence="2 4">
    <name type="scientific">Linum tenue</name>
    <dbReference type="NCBI Taxonomy" id="586396"/>
    <lineage>
        <taxon>Eukaryota</taxon>
        <taxon>Viridiplantae</taxon>
        <taxon>Streptophyta</taxon>
        <taxon>Embryophyta</taxon>
        <taxon>Tracheophyta</taxon>
        <taxon>Spermatophyta</taxon>
        <taxon>Magnoliopsida</taxon>
        <taxon>eudicotyledons</taxon>
        <taxon>Gunneridae</taxon>
        <taxon>Pentapetalae</taxon>
        <taxon>rosids</taxon>
        <taxon>fabids</taxon>
        <taxon>Malpighiales</taxon>
        <taxon>Linaceae</taxon>
        <taxon>Linum</taxon>
    </lineage>
</organism>
<dbReference type="SUPFAM" id="SSF53098">
    <property type="entry name" value="Ribonuclease H-like"/>
    <property type="match status" value="1"/>
</dbReference>
<accession>A0AAV0IR37</accession>
<dbReference type="InterPro" id="IPR053151">
    <property type="entry name" value="RNase_H-like"/>
</dbReference>
<dbReference type="Pfam" id="PF13456">
    <property type="entry name" value="RVT_3"/>
    <property type="match status" value="1"/>
</dbReference>